<dbReference type="InterPro" id="IPR011009">
    <property type="entry name" value="Kinase-like_dom_sf"/>
</dbReference>
<dbReference type="SUPFAM" id="SSF56112">
    <property type="entry name" value="Protein kinase-like (PK-like)"/>
    <property type="match status" value="1"/>
</dbReference>
<keyword evidence="2" id="KW-1133">Transmembrane helix</keyword>
<dbReference type="InterPro" id="IPR004147">
    <property type="entry name" value="ABC1_dom"/>
</dbReference>
<evidence type="ECO:0000256" key="1">
    <source>
        <dbReference type="ARBA" id="ARBA00009670"/>
    </source>
</evidence>
<evidence type="ECO:0000259" key="3">
    <source>
        <dbReference type="PROSITE" id="PS50011"/>
    </source>
</evidence>
<dbReference type="KEGG" id="puo:RZN69_16265"/>
<keyword evidence="5" id="KW-1185">Reference proteome</keyword>
<evidence type="ECO:0000313" key="4">
    <source>
        <dbReference type="EMBL" id="WOO40177.1"/>
    </source>
</evidence>
<organism evidence="4 5">
    <name type="scientific">Rubellicoccus peritrichatus</name>
    <dbReference type="NCBI Taxonomy" id="3080537"/>
    <lineage>
        <taxon>Bacteria</taxon>
        <taxon>Pseudomonadati</taxon>
        <taxon>Verrucomicrobiota</taxon>
        <taxon>Opitutia</taxon>
        <taxon>Puniceicoccales</taxon>
        <taxon>Cerasicoccaceae</taxon>
        <taxon>Rubellicoccus</taxon>
    </lineage>
</organism>
<feature type="transmembrane region" description="Helical" evidence="2">
    <location>
        <begin position="494"/>
        <end position="512"/>
    </location>
</feature>
<dbReference type="RefSeq" id="WP_317832312.1">
    <property type="nucleotide sequence ID" value="NZ_CP136920.1"/>
</dbReference>
<proteinExistence type="inferred from homology"/>
<dbReference type="InterPro" id="IPR000719">
    <property type="entry name" value="Prot_kinase_dom"/>
</dbReference>
<reference evidence="4 5" key="1">
    <citation type="submission" date="2023-10" db="EMBL/GenBank/DDBJ databases">
        <title>Rubellicoccus peritrichatus gen. nov., sp. nov., isolated from an algae of coral reef tank.</title>
        <authorList>
            <person name="Luo J."/>
        </authorList>
    </citation>
    <scope>NUCLEOTIDE SEQUENCE [LARGE SCALE GENOMIC DNA]</scope>
    <source>
        <strain evidence="4 5">CR14</strain>
    </source>
</reference>
<dbReference type="PANTHER" id="PTHR10566:SF113">
    <property type="entry name" value="PROTEIN ACTIVITY OF BC1 COMPLEX KINASE 7, CHLOROPLASTIC"/>
    <property type="match status" value="1"/>
</dbReference>
<feature type="transmembrane region" description="Helical" evidence="2">
    <location>
        <begin position="524"/>
        <end position="549"/>
    </location>
</feature>
<keyword evidence="2" id="KW-0812">Transmembrane</keyword>
<gene>
    <name evidence="4" type="ORF">RZN69_16265</name>
</gene>
<dbReference type="Gene3D" id="1.10.510.10">
    <property type="entry name" value="Transferase(Phosphotransferase) domain 1"/>
    <property type="match status" value="1"/>
</dbReference>
<accession>A0AAQ3L9J0</accession>
<keyword evidence="2" id="KW-0472">Membrane</keyword>
<name>A0AAQ3L9J0_9BACT</name>
<evidence type="ECO:0000313" key="5">
    <source>
        <dbReference type="Proteomes" id="UP001304300"/>
    </source>
</evidence>
<dbReference type="EMBL" id="CP136920">
    <property type="protein sequence ID" value="WOO40177.1"/>
    <property type="molecule type" value="Genomic_DNA"/>
</dbReference>
<evidence type="ECO:0000256" key="2">
    <source>
        <dbReference type="SAM" id="Phobius"/>
    </source>
</evidence>
<dbReference type="CDD" id="cd05121">
    <property type="entry name" value="ABC1_ADCK3-like"/>
    <property type="match status" value="1"/>
</dbReference>
<dbReference type="Proteomes" id="UP001304300">
    <property type="component" value="Chromosome"/>
</dbReference>
<dbReference type="Pfam" id="PF03109">
    <property type="entry name" value="ABC1"/>
    <property type="match status" value="1"/>
</dbReference>
<comment type="similarity">
    <text evidence="1">Belongs to the protein kinase superfamily. ADCK protein kinase family.</text>
</comment>
<dbReference type="AlphaFoldDB" id="A0AAQ3L9J0"/>
<sequence length="559" mass="63245">MKTLDLLSNAVRAKEIVTVLVRRGFGDILAEVGLPKSWLTHLVSHETLTQNIWQRLRGTLEDLGPTFVKFGQVVSSRPDLLPDAFISELKELRSQVKPVPFEDIKPILIAELGCDYNEYFSEFDTTPVACGSIGQVYKARLKEDNSWVAVKVQRPNIKKAIKADIEIISWIIKQLHEKMEELQPYDLPGVVSETGKGILQELDFTIEANNAHLFNLINPFPEEVFAPKVYTDFTTGRLTVSEWVEGYAPGDPNISNELGKRIAEAGGRSVFHQIVIAGFFHADPHSGNLLITKDNRACFIDWGLAGQLTREMRYFLADLFAAIASNDPEKVVRVAMTMAIGKKRVDETHLEKEVGFILRQYQSKFGHGDAIGKIVIDLLYLFGQNGIQLARDYSLLAKSIVSIEEVGLMLDPDFDIRPIAKPFISKLNKERWNPVNMLKAQWWDLQGHLRRLRDLPGDVQRFFRHLEDGEIKIRMEHTGLDPMGELFESSINRLVLAIITAFLLLSSSVMVATTSPDNPDLWDLYSSLPTFLGMFGFKISAVFGLWLMWDIVRHGRHKS</sequence>
<dbReference type="GO" id="GO:0005524">
    <property type="term" value="F:ATP binding"/>
    <property type="evidence" value="ECO:0007669"/>
    <property type="project" value="InterPro"/>
</dbReference>
<dbReference type="SMART" id="SM00220">
    <property type="entry name" value="S_TKc"/>
    <property type="match status" value="1"/>
</dbReference>
<dbReference type="PROSITE" id="PS50011">
    <property type="entry name" value="PROTEIN_KINASE_DOM"/>
    <property type="match status" value="1"/>
</dbReference>
<dbReference type="PANTHER" id="PTHR10566">
    <property type="entry name" value="CHAPERONE-ACTIVITY OF BC1 COMPLEX CABC1 -RELATED"/>
    <property type="match status" value="1"/>
</dbReference>
<dbReference type="GO" id="GO:0004672">
    <property type="term" value="F:protein kinase activity"/>
    <property type="evidence" value="ECO:0007669"/>
    <property type="project" value="InterPro"/>
</dbReference>
<protein>
    <submittedName>
        <fullName evidence="4">AarF/UbiB family protein</fullName>
    </submittedName>
</protein>
<feature type="domain" description="Protein kinase" evidence="3">
    <location>
        <begin position="122"/>
        <end position="443"/>
    </location>
</feature>
<dbReference type="InterPro" id="IPR050154">
    <property type="entry name" value="UbiB_kinase"/>
</dbReference>